<dbReference type="RefSeq" id="WP_160883696.1">
    <property type="nucleotide sequence ID" value="NZ_WURB01000003.1"/>
</dbReference>
<name>A0A7X3SND3_9HYPH</name>
<protein>
    <submittedName>
        <fullName evidence="1">DUF1489 family protein</fullName>
    </submittedName>
</protein>
<comment type="caution">
    <text evidence="1">The sequence shown here is derived from an EMBL/GenBank/DDBJ whole genome shotgun (WGS) entry which is preliminary data.</text>
</comment>
<sequence>MALHLIKLCVGCESIIDLEEWIEENRAHHQLLGRDYEQTHTTRMVPKRVEELLDGGSLYWVIKGQVAARQRLLEVRPFTDADGIGRCRLVLEPKVIPVEPRPYRPFQGWRYLAPKDAPRDIDGKAGDLAKMPEDMRRELAELGLL</sequence>
<dbReference type="OrthoDB" id="9798292at2"/>
<dbReference type="InterPro" id="IPR008320">
    <property type="entry name" value="UCP032025"/>
</dbReference>
<evidence type="ECO:0000313" key="1">
    <source>
        <dbReference type="EMBL" id="MXQ11105.1"/>
    </source>
</evidence>
<dbReference type="Proteomes" id="UP000436483">
    <property type="component" value="Unassembled WGS sequence"/>
</dbReference>
<accession>A0A7X3SND3</accession>
<dbReference type="PIRSF" id="PIRSF032025">
    <property type="entry name" value="UCP032025"/>
    <property type="match status" value="1"/>
</dbReference>
<proteinExistence type="predicted"/>
<reference evidence="1 2" key="2">
    <citation type="submission" date="2020-01" db="EMBL/GenBank/DDBJ databases">
        <title>Microvirga sp. nov., an arsenate reduction bacterium isolated from Tibet hotspring sediments.</title>
        <authorList>
            <person name="Xian W.-D."/>
            <person name="Li W.-J."/>
        </authorList>
    </citation>
    <scope>NUCLEOTIDE SEQUENCE [LARGE SCALE GENOMIC DNA]</scope>
    <source>
        <strain evidence="1 2">KCTC 23863</strain>
    </source>
</reference>
<gene>
    <name evidence="1" type="ORF">GR328_06485</name>
</gene>
<dbReference type="AlphaFoldDB" id="A0A7X3SND3"/>
<organism evidence="1 2">
    <name type="scientific">Microvirga makkahensis</name>
    <dbReference type="NCBI Taxonomy" id="1128670"/>
    <lineage>
        <taxon>Bacteria</taxon>
        <taxon>Pseudomonadati</taxon>
        <taxon>Pseudomonadota</taxon>
        <taxon>Alphaproteobacteria</taxon>
        <taxon>Hyphomicrobiales</taxon>
        <taxon>Methylobacteriaceae</taxon>
        <taxon>Microvirga</taxon>
    </lineage>
</organism>
<dbReference type="Pfam" id="PF07370">
    <property type="entry name" value="DUF1489"/>
    <property type="match status" value="1"/>
</dbReference>
<dbReference type="EMBL" id="WURB01000003">
    <property type="protein sequence ID" value="MXQ11105.1"/>
    <property type="molecule type" value="Genomic_DNA"/>
</dbReference>
<evidence type="ECO:0000313" key="2">
    <source>
        <dbReference type="Proteomes" id="UP000436483"/>
    </source>
</evidence>
<reference evidence="1 2" key="1">
    <citation type="submission" date="2019-12" db="EMBL/GenBank/DDBJ databases">
        <authorList>
            <person name="Yuan C.-G."/>
        </authorList>
    </citation>
    <scope>NUCLEOTIDE SEQUENCE [LARGE SCALE GENOMIC DNA]</scope>
    <source>
        <strain evidence="1 2">KCTC 23863</strain>
    </source>
</reference>
<keyword evidence="2" id="KW-1185">Reference proteome</keyword>